<feature type="region of interest" description="Disordered" evidence="7">
    <location>
        <begin position="1"/>
        <end position="28"/>
    </location>
</feature>
<feature type="compositionally biased region" description="Polar residues" evidence="7">
    <location>
        <begin position="557"/>
        <end position="571"/>
    </location>
</feature>
<dbReference type="AlphaFoldDB" id="A0A0G4GVI3"/>
<dbReference type="Proteomes" id="UP000041254">
    <property type="component" value="Unassembled WGS sequence"/>
</dbReference>
<protein>
    <recommendedName>
        <fullName evidence="8">Protein arginine N-methyltransferase domain-containing protein</fullName>
    </recommendedName>
</protein>
<dbReference type="InParanoid" id="A0A0G4GVI3"/>
<dbReference type="InterPro" id="IPR055135">
    <property type="entry name" value="PRMT_dom"/>
</dbReference>
<proteinExistence type="predicted"/>
<dbReference type="VEuPathDB" id="CryptoDB:Vbra_6376"/>
<dbReference type="PANTHER" id="PTHR11006">
    <property type="entry name" value="PROTEIN ARGININE N-METHYLTRANSFERASE"/>
    <property type="match status" value="1"/>
</dbReference>
<feature type="domain" description="Protein arginine N-methyltransferase" evidence="8">
    <location>
        <begin position="387"/>
        <end position="544"/>
    </location>
</feature>
<dbReference type="Gene3D" id="3.40.50.150">
    <property type="entry name" value="Vaccinia Virus protein VP39"/>
    <property type="match status" value="1"/>
</dbReference>
<reference evidence="9 10" key="1">
    <citation type="submission" date="2014-11" db="EMBL/GenBank/DDBJ databases">
        <authorList>
            <person name="Zhu J."/>
            <person name="Qi W."/>
            <person name="Song R."/>
        </authorList>
    </citation>
    <scope>NUCLEOTIDE SEQUENCE [LARGE SCALE GENOMIC DNA]</scope>
</reference>
<keyword evidence="1 6" id="KW-0489">Methyltransferase</keyword>
<evidence type="ECO:0000256" key="6">
    <source>
        <dbReference type="PROSITE-ProRule" id="PRU01015"/>
    </source>
</evidence>
<dbReference type="OMA" id="YSHFAIH"/>
<evidence type="ECO:0000313" key="9">
    <source>
        <dbReference type="EMBL" id="CEM34870.1"/>
    </source>
</evidence>
<dbReference type="GO" id="GO:0042054">
    <property type="term" value="F:histone methyltransferase activity"/>
    <property type="evidence" value="ECO:0007669"/>
    <property type="project" value="TreeGrafter"/>
</dbReference>
<accession>A0A0G4GVI3</accession>
<dbReference type="STRING" id="1169540.A0A0G4GVI3"/>
<dbReference type="Pfam" id="PF06325">
    <property type="entry name" value="PrmA"/>
    <property type="match status" value="1"/>
</dbReference>
<dbReference type="SUPFAM" id="SSF57667">
    <property type="entry name" value="beta-beta-alpha zinc fingers"/>
    <property type="match status" value="1"/>
</dbReference>
<dbReference type="SUPFAM" id="SSF53335">
    <property type="entry name" value="S-adenosyl-L-methionine-dependent methyltransferases"/>
    <property type="match status" value="1"/>
</dbReference>
<evidence type="ECO:0000256" key="3">
    <source>
        <dbReference type="ARBA" id="ARBA00022691"/>
    </source>
</evidence>
<dbReference type="Gene3D" id="2.70.160.11">
    <property type="entry name" value="Hnrnp arginine n-methyltransferase1"/>
    <property type="match status" value="1"/>
</dbReference>
<name>A0A0G4GVI3_VITBC</name>
<keyword evidence="10" id="KW-1185">Reference proteome</keyword>
<comment type="catalytic activity">
    <reaction evidence="5">
        <text>L-arginyl-[protein] + S-adenosyl-L-methionine = N(omega)-methyl-L-arginyl-[protein] + S-adenosyl-L-homocysteine + H(+)</text>
        <dbReference type="Rhea" id="RHEA:48100"/>
        <dbReference type="Rhea" id="RHEA-COMP:10532"/>
        <dbReference type="Rhea" id="RHEA-COMP:11990"/>
        <dbReference type="ChEBI" id="CHEBI:15378"/>
        <dbReference type="ChEBI" id="CHEBI:29965"/>
        <dbReference type="ChEBI" id="CHEBI:57856"/>
        <dbReference type="ChEBI" id="CHEBI:59789"/>
        <dbReference type="ChEBI" id="CHEBI:65280"/>
    </reaction>
    <physiologicalReaction direction="left-to-right" evidence="5">
        <dbReference type="Rhea" id="RHEA:48101"/>
    </physiologicalReaction>
</comment>
<dbReference type="GO" id="GO:0032259">
    <property type="term" value="P:methylation"/>
    <property type="evidence" value="ECO:0007669"/>
    <property type="project" value="UniProtKB-KW"/>
</dbReference>
<evidence type="ECO:0000256" key="2">
    <source>
        <dbReference type="ARBA" id="ARBA00022679"/>
    </source>
</evidence>
<evidence type="ECO:0000256" key="4">
    <source>
        <dbReference type="ARBA" id="ARBA00047384"/>
    </source>
</evidence>
<dbReference type="OrthoDB" id="7848332at2759"/>
<dbReference type="InterPro" id="IPR025799">
    <property type="entry name" value="Arg_MeTrfase"/>
</dbReference>
<gene>
    <name evidence="9" type="ORF">Vbra_6376</name>
</gene>
<dbReference type="PhylomeDB" id="A0A0G4GVI3"/>
<sequence length="639" mass="70903">MNSSCELDESDYEGEEEEEAAEEDQGEDSVDIDVAVSLFDDYSSPSVHTVWAHMREIHGFDMQRFRAMFAPFTDYHRLSLVNYLRHAQKDGRDVKQVASAITKDSPFWMDDKYLQPVMADDRLLWDTDGDEEWEDAGAYEGASAAQLGGPSESEERIAALTEQLMRARAVIARLTSEQDEGEDGNTQRGRGPFRAPEDSAYFDSYSYDAIHREMIMDEVRTGAYQDFIMHNKEMFEGKIVLDVGCGSGILSLFAARAGAKLVVGVDASTSIVHKARRIVKDNGMADRIKIIAAKVEEIELSLAGGTLIARSVDGTLLSTEAPGDPQQTAADVPPGCPEDPFRCDLIVSEWFGYALFYESMVYSVLHAREKWLVSGGLIVPNRVEVKVYAADFDARLGEEVDRWEQPVFGLDLSTLSPATDPSYVATPLVECVSPDQLVSPPYQLKTIDLLTITRTELEHFREPFFIQCNRGDSVTPEQHSPYGRTITSIVLFFDVFFDPSSEVYGHTSQRERPTGAEGSGRCMWFSTGPKSPPTHWKQTILHLRGKDGRRLRISLPCGSSQQQRVGSGNTRTDGEGEGDGSPVPVVSSSPDGKVTLRGHLQVTPHHDNFRHISVAVELRGVVSESHGLSPLLVNTYDMR</sequence>
<dbReference type="InterPro" id="IPR036236">
    <property type="entry name" value="Znf_C2H2_sf"/>
</dbReference>
<keyword evidence="3 6" id="KW-0949">S-adenosyl-L-methionine</keyword>
<feature type="compositionally biased region" description="Low complexity" evidence="7">
    <location>
        <begin position="580"/>
        <end position="592"/>
    </location>
</feature>
<dbReference type="Pfam" id="PF22528">
    <property type="entry name" value="PRMT_C"/>
    <property type="match status" value="1"/>
</dbReference>
<dbReference type="EMBL" id="CDMY01000836">
    <property type="protein sequence ID" value="CEM34870.1"/>
    <property type="molecule type" value="Genomic_DNA"/>
</dbReference>
<dbReference type="CDD" id="cd02440">
    <property type="entry name" value="AdoMet_MTases"/>
    <property type="match status" value="1"/>
</dbReference>
<evidence type="ECO:0000259" key="8">
    <source>
        <dbReference type="Pfam" id="PF22528"/>
    </source>
</evidence>
<organism evidence="9 10">
    <name type="scientific">Vitrella brassicaformis (strain CCMP3155)</name>
    <dbReference type="NCBI Taxonomy" id="1169540"/>
    <lineage>
        <taxon>Eukaryota</taxon>
        <taxon>Sar</taxon>
        <taxon>Alveolata</taxon>
        <taxon>Colpodellida</taxon>
        <taxon>Vitrellaceae</taxon>
        <taxon>Vitrella</taxon>
    </lineage>
</organism>
<evidence type="ECO:0000256" key="7">
    <source>
        <dbReference type="SAM" id="MobiDB-lite"/>
    </source>
</evidence>
<evidence type="ECO:0000256" key="5">
    <source>
        <dbReference type="ARBA" id="ARBA00049303"/>
    </source>
</evidence>
<comment type="catalytic activity">
    <reaction evidence="4">
        <text>L-arginyl-[protein] + 2 S-adenosyl-L-methionine = N(omega),N(omega)-dimethyl-L-arginyl-[protein] + 2 S-adenosyl-L-homocysteine + 2 H(+)</text>
        <dbReference type="Rhea" id="RHEA:48096"/>
        <dbReference type="Rhea" id="RHEA-COMP:10532"/>
        <dbReference type="Rhea" id="RHEA-COMP:11991"/>
        <dbReference type="ChEBI" id="CHEBI:15378"/>
        <dbReference type="ChEBI" id="CHEBI:29965"/>
        <dbReference type="ChEBI" id="CHEBI:57856"/>
        <dbReference type="ChEBI" id="CHEBI:59789"/>
        <dbReference type="ChEBI" id="CHEBI:61897"/>
        <dbReference type="EC" id="2.1.1.319"/>
    </reaction>
    <physiologicalReaction direction="left-to-right" evidence="4">
        <dbReference type="Rhea" id="RHEA:48097"/>
    </physiologicalReaction>
</comment>
<dbReference type="PANTHER" id="PTHR11006:SF4">
    <property type="entry name" value="PROTEIN ARGININE N-METHYLTRANSFERASE 7"/>
    <property type="match status" value="1"/>
</dbReference>
<feature type="region of interest" description="Disordered" evidence="7">
    <location>
        <begin position="556"/>
        <end position="596"/>
    </location>
</feature>
<dbReference type="PROSITE" id="PS51678">
    <property type="entry name" value="SAM_MT_PRMT"/>
    <property type="match status" value="1"/>
</dbReference>
<evidence type="ECO:0000313" key="10">
    <source>
        <dbReference type="Proteomes" id="UP000041254"/>
    </source>
</evidence>
<evidence type="ECO:0000256" key="1">
    <source>
        <dbReference type="ARBA" id="ARBA00022603"/>
    </source>
</evidence>
<dbReference type="InterPro" id="IPR029063">
    <property type="entry name" value="SAM-dependent_MTases_sf"/>
</dbReference>
<keyword evidence="2 6" id="KW-0808">Transferase</keyword>
<dbReference type="GO" id="GO:0035242">
    <property type="term" value="F:protein-arginine omega-N asymmetric methyltransferase activity"/>
    <property type="evidence" value="ECO:0007669"/>
    <property type="project" value="UniProtKB-EC"/>
</dbReference>